<dbReference type="Proteomes" id="UP000002805">
    <property type="component" value="Chromosome"/>
</dbReference>
<dbReference type="EMBL" id="CM000950">
    <property type="protein sequence ID" value="EDY66670.1"/>
    <property type="molecule type" value="Genomic_DNA"/>
</dbReference>
<reference evidence="2" key="1">
    <citation type="submission" date="2008-02" db="EMBL/GenBank/DDBJ databases">
        <authorList>
            <consortium name="The Broad Institute Genome Sequencing Platform"/>
            <person name="Fischbach M."/>
            <person name="Ward D."/>
            <person name="Young S."/>
            <person name="Jaffe D."/>
            <person name="Gnerre S."/>
            <person name="Berlin A."/>
            <person name="Heiman D."/>
            <person name="Hepburn T."/>
            <person name="Sykes S."/>
            <person name="Alvarado L."/>
            <person name="Kodira C.D."/>
            <person name="Straight P."/>
            <person name="Clardy J."/>
            <person name="Hung D."/>
            <person name="Kolter R."/>
            <person name="Mekalanos J."/>
            <person name="Walker S."/>
            <person name="Walsh C.T."/>
            <person name="Lander E."/>
            <person name="Galagan J."/>
            <person name="Nusbaum C."/>
            <person name="Birren B."/>
        </authorList>
    </citation>
    <scope>NUCLEOTIDE SEQUENCE [LARGE SCALE GENOMIC DNA]</scope>
    <source>
        <strain evidence="2">ATCC 25486 / DSM 40338 / CBS 914.69 / JCM 4507 / NBRC 13074 / NRRL 2958 / 5647</strain>
    </source>
</reference>
<protein>
    <submittedName>
        <fullName evidence="1">Uncharacterized protein</fullName>
    </submittedName>
</protein>
<accession>B5HIK9</accession>
<reference evidence="2" key="2">
    <citation type="submission" date="2009-10" db="EMBL/GenBank/DDBJ databases">
        <title>The genome sequence of Streptomyces pristinaespiralis strain ATCC 25486.</title>
        <authorList>
            <consortium name="The Broad Institute Genome Sequencing Platform"/>
            <consortium name="Broad Institute Microbial Sequencing Center"/>
            <person name="Fischbach M."/>
            <person name="Godfrey P."/>
            <person name="Ward D."/>
            <person name="Young S."/>
            <person name="Zeng Q."/>
            <person name="Koehrsen M."/>
            <person name="Alvarado L."/>
            <person name="Berlin A.M."/>
            <person name="Bochicchio J."/>
            <person name="Borenstein D."/>
            <person name="Chapman S.B."/>
            <person name="Chen Z."/>
            <person name="Engels R."/>
            <person name="Freedman E."/>
            <person name="Gellesch M."/>
            <person name="Goldberg J."/>
            <person name="Griggs A."/>
            <person name="Gujja S."/>
            <person name="Heilman E.R."/>
            <person name="Heiman D.I."/>
            <person name="Hepburn T.A."/>
            <person name="Howarth C."/>
            <person name="Jen D."/>
            <person name="Larson L."/>
            <person name="Lewis B."/>
            <person name="Mehta T."/>
            <person name="Park D."/>
            <person name="Pearson M."/>
            <person name="Richards J."/>
            <person name="Roberts A."/>
            <person name="Saif S."/>
            <person name="Shea T.D."/>
            <person name="Shenoy N."/>
            <person name="Sisk P."/>
            <person name="Stolte C."/>
            <person name="Sykes S.N."/>
            <person name="Thomson T."/>
            <person name="Walk T."/>
            <person name="White J."/>
            <person name="Yandava C."/>
            <person name="Straight P."/>
            <person name="Clardy J."/>
            <person name="Hung D."/>
            <person name="Kolter R."/>
            <person name="Mekalanos J."/>
            <person name="Walker S."/>
            <person name="Walsh C.T."/>
            <person name="Wieland-Brown L.C."/>
            <person name="Haas B."/>
            <person name="Nusbaum C."/>
            <person name="Birren B."/>
        </authorList>
    </citation>
    <scope>NUCLEOTIDE SEQUENCE [LARGE SCALE GENOMIC DNA]</scope>
    <source>
        <strain evidence="2">ATCC 25486 / DSM 40338 / CBS 914.69 / JCM 4507 / NBRC 13074 / NRRL 2958 / 5647</strain>
    </source>
</reference>
<gene>
    <name evidence="1" type="ORF">SSDG_04995</name>
</gene>
<organism evidence="1 2">
    <name type="scientific">Streptomyces pristinaespiralis (strain ATCC 25486 / DSM 40338 / CBS 914.69 / JCM 4507 / KCC S-0507 / NBRC 13074 / NRRL 2958 / 5647)</name>
    <dbReference type="NCBI Taxonomy" id="457429"/>
    <lineage>
        <taxon>Bacteria</taxon>
        <taxon>Bacillati</taxon>
        <taxon>Actinomycetota</taxon>
        <taxon>Actinomycetes</taxon>
        <taxon>Kitasatosporales</taxon>
        <taxon>Streptomycetaceae</taxon>
        <taxon>Streptomyces</taxon>
    </lineage>
</organism>
<evidence type="ECO:0000313" key="1">
    <source>
        <dbReference type="EMBL" id="EDY66670.1"/>
    </source>
</evidence>
<sequence length="104" mass="10969">MVTVLARLRSFLASRSARAKAPGPSTRQHNLFEAAATYVTASIEDDDDRLEEAAGWVAPDALVFGVNQLACRAVVALARERNEPVEVVARGLLGLPGAQPAGSN</sequence>
<dbReference type="GeneID" id="97238449"/>
<keyword evidence="2" id="KW-1185">Reference proteome</keyword>
<dbReference type="HOGENOM" id="CLU_177856_0_0_11"/>
<evidence type="ECO:0000313" key="2">
    <source>
        <dbReference type="Proteomes" id="UP000002805"/>
    </source>
</evidence>
<name>B5HIK9_STRE2</name>
<proteinExistence type="predicted"/>
<dbReference type="RefSeq" id="WP_005307743.1">
    <property type="nucleotide sequence ID" value="NZ_CM000950.1"/>
</dbReference>
<dbReference type="AlphaFoldDB" id="B5HIK9"/>
<dbReference type="eggNOG" id="ENOG502ZSCN">
    <property type="taxonomic scope" value="Bacteria"/>
</dbReference>